<sequence>MVAPAQRQRRLPSGDTERAAALVHALAHGAVDLALAGHLTPDMGRADPAGLVEDLLTCLRAVA</sequence>
<name>A0A840W9M0_9ACTN</name>
<accession>A0A840W9M0</accession>
<keyword evidence="2" id="KW-1185">Reference proteome</keyword>
<dbReference type="EMBL" id="JACHDO010000001">
    <property type="protein sequence ID" value="MBB5493750.1"/>
    <property type="molecule type" value="Genomic_DNA"/>
</dbReference>
<comment type="caution">
    <text evidence="1">The sequence shown here is derived from an EMBL/GenBank/DDBJ whole genome shotgun (WGS) entry which is preliminary data.</text>
</comment>
<organism evidence="1 2">
    <name type="scientific">Nocardiopsis metallicus</name>
    <dbReference type="NCBI Taxonomy" id="179819"/>
    <lineage>
        <taxon>Bacteria</taxon>
        <taxon>Bacillati</taxon>
        <taxon>Actinomycetota</taxon>
        <taxon>Actinomycetes</taxon>
        <taxon>Streptosporangiales</taxon>
        <taxon>Nocardiopsidaceae</taxon>
        <taxon>Nocardiopsis</taxon>
    </lineage>
</organism>
<dbReference type="Proteomes" id="UP000579647">
    <property type="component" value="Unassembled WGS sequence"/>
</dbReference>
<dbReference type="SUPFAM" id="SSF48498">
    <property type="entry name" value="Tetracyclin repressor-like, C-terminal domain"/>
    <property type="match status" value="1"/>
</dbReference>
<protein>
    <submittedName>
        <fullName evidence="1">Uncharacterized ferritin-like protein (DUF455 family)</fullName>
    </submittedName>
</protein>
<evidence type="ECO:0000313" key="2">
    <source>
        <dbReference type="Proteomes" id="UP000579647"/>
    </source>
</evidence>
<dbReference type="AlphaFoldDB" id="A0A840W9M0"/>
<proteinExistence type="predicted"/>
<gene>
    <name evidence="1" type="ORF">HNR07_004887</name>
</gene>
<dbReference type="InterPro" id="IPR036271">
    <property type="entry name" value="Tet_transcr_reg_TetR-rel_C_sf"/>
</dbReference>
<evidence type="ECO:0000313" key="1">
    <source>
        <dbReference type="EMBL" id="MBB5493750.1"/>
    </source>
</evidence>
<reference evidence="1 2" key="1">
    <citation type="submission" date="2020-08" db="EMBL/GenBank/DDBJ databases">
        <title>Sequencing the genomes of 1000 actinobacteria strains.</title>
        <authorList>
            <person name="Klenk H.-P."/>
        </authorList>
    </citation>
    <scope>NUCLEOTIDE SEQUENCE [LARGE SCALE GENOMIC DNA]</scope>
    <source>
        <strain evidence="1 2">DSM 44598</strain>
    </source>
</reference>